<comment type="caution">
    <text evidence="4">The sequence shown here is derived from an EMBL/GenBank/DDBJ whole genome shotgun (WGS) entry which is preliminary data.</text>
</comment>
<keyword evidence="5" id="KW-1185">Reference proteome</keyword>
<dbReference type="InterPro" id="IPR002347">
    <property type="entry name" value="SDR_fam"/>
</dbReference>
<evidence type="ECO:0000313" key="4">
    <source>
        <dbReference type="EMBL" id="GAA2013531.1"/>
    </source>
</evidence>
<dbReference type="InterPro" id="IPR020904">
    <property type="entry name" value="Sc_DH/Rdtase_CS"/>
</dbReference>
<keyword evidence="2" id="KW-0560">Oxidoreductase</keyword>
<dbReference type="PRINTS" id="PR00080">
    <property type="entry name" value="SDRFAMILY"/>
</dbReference>
<dbReference type="RefSeq" id="WP_344107366.1">
    <property type="nucleotide sequence ID" value="NZ_BAAAPC010000026.1"/>
</dbReference>
<dbReference type="Proteomes" id="UP001501585">
    <property type="component" value="Unassembled WGS sequence"/>
</dbReference>
<gene>
    <name evidence="4" type="primary">fabG_3</name>
    <name evidence="4" type="ORF">GCM10009799_47350</name>
</gene>
<dbReference type="Gene3D" id="3.40.50.720">
    <property type="entry name" value="NAD(P)-binding Rossmann-like Domain"/>
    <property type="match status" value="1"/>
</dbReference>
<comment type="similarity">
    <text evidence="1">Belongs to the short-chain dehydrogenases/reductases (SDR) family.</text>
</comment>
<evidence type="ECO:0000256" key="1">
    <source>
        <dbReference type="ARBA" id="ARBA00006484"/>
    </source>
</evidence>
<sequence>MNRSVFVTGGNRGIGLAVARAFAADGDKVAVCHRSGNPPEGLFGVTADVTKPTEVERAVREAEAEHGSVEVLVANAGITQDTPLLRMSDQQFEDVLATNLTGAFNTVRTAVRSMLPGRRGRVILLSSALGFLGAPGQTNYAASKAGLMGLARSLAWELGDRGITVNAVAPGIISTDMTAALSERRMDDVMRMTPLGRPGTVDEVVAAIRFLASEDASYITGAVLPVSGGLGMGH</sequence>
<dbReference type="SUPFAM" id="SSF51735">
    <property type="entry name" value="NAD(P)-binding Rossmann-fold domains"/>
    <property type="match status" value="1"/>
</dbReference>
<reference evidence="5" key="1">
    <citation type="journal article" date="2019" name="Int. J. Syst. Evol. Microbiol.">
        <title>The Global Catalogue of Microorganisms (GCM) 10K type strain sequencing project: providing services to taxonomists for standard genome sequencing and annotation.</title>
        <authorList>
            <consortium name="The Broad Institute Genomics Platform"/>
            <consortium name="The Broad Institute Genome Sequencing Center for Infectious Disease"/>
            <person name="Wu L."/>
            <person name="Ma J."/>
        </authorList>
    </citation>
    <scope>NUCLEOTIDE SEQUENCE [LARGE SCALE GENOMIC DNA]</scope>
    <source>
        <strain evidence="5">JCM 15313</strain>
    </source>
</reference>
<name>A0ABP5F0Q2_9ACTN</name>
<evidence type="ECO:0000259" key="3">
    <source>
        <dbReference type="SMART" id="SM00822"/>
    </source>
</evidence>
<dbReference type="PANTHER" id="PTHR42760:SF133">
    <property type="entry name" value="3-OXOACYL-[ACYL-CARRIER-PROTEIN] REDUCTASE"/>
    <property type="match status" value="1"/>
</dbReference>
<dbReference type="Pfam" id="PF13561">
    <property type="entry name" value="adh_short_C2"/>
    <property type="match status" value="1"/>
</dbReference>
<protein>
    <submittedName>
        <fullName evidence="4">3-oxoacyl-[acyl-carrier-protein] reductase</fullName>
    </submittedName>
</protein>
<dbReference type="SMART" id="SM00822">
    <property type="entry name" value="PKS_KR"/>
    <property type="match status" value="1"/>
</dbReference>
<feature type="domain" description="Ketoreductase" evidence="3">
    <location>
        <begin position="3"/>
        <end position="171"/>
    </location>
</feature>
<organism evidence="4 5">
    <name type="scientific">Nocardiopsis rhodophaea</name>
    <dbReference type="NCBI Taxonomy" id="280238"/>
    <lineage>
        <taxon>Bacteria</taxon>
        <taxon>Bacillati</taxon>
        <taxon>Actinomycetota</taxon>
        <taxon>Actinomycetes</taxon>
        <taxon>Streptosporangiales</taxon>
        <taxon>Nocardiopsidaceae</taxon>
        <taxon>Nocardiopsis</taxon>
    </lineage>
</organism>
<evidence type="ECO:0000256" key="2">
    <source>
        <dbReference type="ARBA" id="ARBA00023002"/>
    </source>
</evidence>
<dbReference type="NCBIfam" id="NF009466">
    <property type="entry name" value="PRK12826.1-2"/>
    <property type="match status" value="1"/>
</dbReference>
<dbReference type="EMBL" id="BAAAPC010000026">
    <property type="protein sequence ID" value="GAA2013531.1"/>
    <property type="molecule type" value="Genomic_DNA"/>
</dbReference>
<dbReference type="InterPro" id="IPR057326">
    <property type="entry name" value="KR_dom"/>
</dbReference>
<dbReference type="PRINTS" id="PR00081">
    <property type="entry name" value="GDHRDH"/>
</dbReference>
<dbReference type="PROSITE" id="PS00061">
    <property type="entry name" value="ADH_SHORT"/>
    <property type="match status" value="1"/>
</dbReference>
<accession>A0ABP5F0Q2</accession>
<proteinExistence type="inferred from homology"/>
<dbReference type="InterPro" id="IPR036291">
    <property type="entry name" value="NAD(P)-bd_dom_sf"/>
</dbReference>
<evidence type="ECO:0000313" key="5">
    <source>
        <dbReference type="Proteomes" id="UP001501585"/>
    </source>
</evidence>
<dbReference type="PANTHER" id="PTHR42760">
    <property type="entry name" value="SHORT-CHAIN DEHYDROGENASES/REDUCTASES FAMILY MEMBER"/>
    <property type="match status" value="1"/>
</dbReference>